<keyword evidence="4" id="KW-1185">Reference proteome</keyword>
<keyword evidence="2" id="KW-1133">Transmembrane helix</keyword>
<evidence type="ECO:0000313" key="3">
    <source>
        <dbReference type="EMBL" id="PVI07356.1"/>
    </source>
</evidence>
<organism evidence="3 4">
    <name type="scientific">Periconia macrospinosa</name>
    <dbReference type="NCBI Taxonomy" id="97972"/>
    <lineage>
        <taxon>Eukaryota</taxon>
        <taxon>Fungi</taxon>
        <taxon>Dikarya</taxon>
        <taxon>Ascomycota</taxon>
        <taxon>Pezizomycotina</taxon>
        <taxon>Dothideomycetes</taxon>
        <taxon>Pleosporomycetidae</taxon>
        <taxon>Pleosporales</taxon>
        <taxon>Massarineae</taxon>
        <taxon>Periconiaceae</taxon>
        <taxon>Periconia</taxon>
    </lineage>
</organism>
<name>A0A2V1EAG2_9PLEO</name>
<gene>
    <name evidence="3" type="ORF">DM02DRAFT_666696</name>
</gene>
<reference evidence="3 4" key="1">
    <citation type="journal article" date="2018" name="Sci. Rep.">
        <title>Comparative genomics provides insights into the lifestyle and reveals functional heterogeneity of dark septate endophytic fungi.</title>
        <authorList>
            <person name="Knapp D.G."/>
            <person name="Nemeth J.B."/>
            <person name="Barry K."/>
            <person name="Hainaut M."/>
            <person name="Henrissat B."/>
            <person name="Johnson J."/>
            <person name="Kuo A."/>
            <person name="Lim J.H.P."/>
            <person name="Lipzen A."/>
            <person name="Nolan M."/>
            <person name="Ohm R.A."/>
            <person name="Tamas L."/>
            <person name="Grigoriev I.V."/>
            <person name="Spatafora J.W."/>
            <person name="Nagy L.G."/>
            <person name="Kovacs G.M."/>
        </authorList>
    </citation>
    <scope>NUCLEOTIDE SEQUENCE [LARGE SCALE GENOMIC DNA]</scope>
    <source>
        <strain evidence="3 4">DSE2036</strain>
    </source>
</reference>
<dbReference type="Gene3D" id="1.20.58.340">
    <property type="entry name" value="Magnesium transport protein CorA, transmembrane region"/>
    <property type="match status" value="1"/>
</dbReference>
<dbReference type="AlphaFoldDB" id="A0A2V1EAG2"/>
<feature type="transmembrane region" description="Helical" evidence="2">
    <location>
        <begin position="444"/>
        <end position="464"/>
    </location>
</feature>
<evidence type="ECO:0000256" key="1">
    <source>
        <dbReference type="SAM" id="MobiDB-lite"/>
    </source>
</evidence>
<dbReference type="OrthoDB" id="5392974at2759"/>
<proteinExistence type="predicted"/>
<dbReference type="EMBL" id="KZ805304">
    <property type="protein sequence ID" value="PVI07356.1"/>
    <property type="molecule type" value="Genomic_DNA"/>
</dbReference>
<protein>
    <submittedName>
        <fullName evidence="3">Uncharacterized protein</fullName>
    </submittedName>
</protein>
<feature type="transmembrane region" description="Helical" evidence="2">
    <location>
        <begin position="405"/>
        <end position="424"/>
    </location>
</feature>
<evidence type="ECO:0000256" key="2">
    <source>
        <dbReference type="SAM" id="Phobius"/>
    </source>
</evidence>
<keyword evidence="2" id="KW-0472">Membrane</keyword>
<keyword evidence="2" id="KW-0812">Transmembrane</keyword>
<dbReference type="Proteomes" id="UP000244855">
    <property type="component" value="Unassembled WGS sequence"/>
</dbReference>
<feature type="region of interest" description="Disordered" evidence="1">
    <location>
        <begin position="34"/>
        <end position="58"/>
    </location>
</feature>
<evidence type="ECO:0000313" key="4">
    <source>
        <dbReference type="Proteomes" id="UP000244855"/>
    </source>
</evidence>
<accession>A0A2V1EAG2</accession>
<sequence>MDQHLRSENPSRRMAWREWPELHENATKRWRHGQWPEEFRDIPPDQFPPVPESTSSHPELEDDMLVAWGLSKSDDERGTTILDVCSVEAGQVEWDMNVDDTKLKNLVDKFPKDGGNSQGAFRVFFINTLASGISWLPGNFNLPPSMLKILLKVGLSKVILTEIFTYEGAFAKMGPQCFEWRNANDYLSRFEVCYRTPTGWDAGASYIQFTRTASQTTYFCINYPHYARHRFTTSLKSNPNIANKPFHLDTLTAADGCREWRRTIGQRRQELIRHESQYADNASDYYTLTRHLHRLARDWNTLNQDCADYVSTLQFLQRAYGRYCKATERSTWRVERDLNAPEYLEALKLQGENCVRWTSVYRDRTNIRINLLFHLSNQRDALTSKEIAISTAEVAELTQRDSSSMITMAAVTMLFLPGTFISTILSTTFFDYGKETLDVSRKWWVLPATTIPTTIVVFAAWWLWRRWRLKGQAAVLFKYDGGQYQVSEIGSMK</sequence>
<feature type="compositionally biased region" description="Basic and acidic residues" evidence="1">
    <location>
        <begin position="34"/>
        <end position="43"/>
    </location>
</feature>
<dbReference type="STRING" id="97972.A0A2V1EAG2"/>